<keyword evidence="2" id="KW-0732">Signal</keyword>
<reference evidence="3 4" key="1">
    <citation type="submission" date="2024-11" db="EMBL/GenBank/DDBJ databases">
        <title>Chromosome-level genome assembly of Eucalyptus globulus Labill. provides insights into its genome evolution.</title>
        <authorList>
            <person name="Li X."/>
        </authorList>
    </citation>
    <scope>NUCLEOTIDE SEQUENCE [LARGE SCALE GENOMIC DNA]</scope>
    <source>
        <strain evidence="3">CL2024</strain>
        <tissue evidence="3">Fresh tender leaves</tissue>
    </source>
</reference>
<protein>
    <submittedName>
        <fullName evidence="3">Uncharacterized protein</fullName>
    </submittedName>
</protein>
<evidence type="ECO:0000256" key="2">
    <source>
        <dbReference type="SAM" id="SignalP"/>
    </source>
</evidence>
<organism evidence="3 4">
    <name type="scientific">Eucalyptus globulus</name>
    <name type="common">Tasmanian blue gum</name>
    <dbReference type="NCBI Taxonomy" id="34317"/>
    <lineage>
        <taxon>Eukaryota</taxon>
        <taxon>Viridiplantae</taxon>
        <taxon>Streptophyta</taxon>
        <taxon>Embryophyta</taxon>
        <taxon>Tracheophyta</taxon>
        <taxon>Spermatophyta</taxon>
        <taxon>Magnoliopsida</taxon>
        <taxon>eudicotyledons</taxon>
        <taxon>Gunneridae</taxon>
        <taxon>Pentapetalae</taxon>
        <taxon>rosids</taxon>
        <taxon>malvids</taxon>
        <taxon>Myrtales</taxon>
        <taxon>Myrtaceae</taxon>
        <taxon>Myrtoideae</taxon>
        <taxon>Eucalypteae</taxon>
        <taxon>Eucalyptus</taxon>
    </lineage>
</organism>
<sequence>MKKFLRVGVILLFLVGTLVQPDEACRVLIKGKKEAWANDKSSVLVLQTLPKGRVPPPGGPGYTPGGPRSIPNSTDNGAFLDQAMAPSPDVADQAMAPSPDVIDNKAFADRAMAPSPDVANNRAFADRVMAPSLEVNPMAFLSHGAIADRK</sequence>
<name>A0ABD3IS54_EUCGL</name>
<feature type="chain" id="PRO_5044885447" evidence="2">
    <location>
        <begin position="25"/>
        <end position="150"/>
    </location>
</feature>
<accession>A0ABD3IS54</accession>
<comment type="caution">
    <text evidence="3">The sequence shown here is derived from an EMBL/GenBank/DDBJ whole genome shotgun (WGS) entry which is preliminary data.</text>
</comment>
<dbReference type="EMBL" id="JBJKBG010000011">
    <property type="protein sequence ID" value="KAL3717365.1"/>
    <property type="molecule type" value="Genomic_DNA"/>
</dbReference>
<evidence type="ECO:0000313" key="4">
    <source>
        <dbReference type="Proteomes" id="UP001634007"/>
    </source>
</evidence>
<evidence type="ECO:0000313" key="3">
    <source>
        <dbReference type="EMBL" id="KAL3717365.1"/>
    </source>
</evidence>
<dbReference type="AlphaFoldDB" id="A0ABD3IS54"/>
<evidence type="ECO:0000256" key="1">
    <source>
        <dbReference type="SAM" id="MobiDB-lite"/>
    </source>
</evidence>
<proteinExistence type="predicted"/>
<feature type="region of interest" description="Disordered" evidence="1">
    <location>
        <begin position="50"/>
        <end position="83"/>
    </location>
</feature>
<feature type="signal peptide" evidence="2">
    <location>
        <begin position="1"/>
        <end position="24"/>
    </location>
</feature>
<gene>
    <name evidence="3" type="ORF">ACJRO7_008877</name>
</gene>
<dbReference type="Proteomes" id="UP001634007">
    <property type="component" value="Unassembled WGS sequence"/>
</dbReference>
<keyword evidence="4" id="KW-1185">Reference proteome</keyword>